<proteinExistence type="predicted"/>
<name>A0AB37AW55_9BURK</name>
<dbReference type="EMBL" id="PVFR01000017">
    <property type="protein sequence ID" value="PRE53070.1"/>
    <property type="molecule type" value="Genomic_DNA"/>
</dbReference>
<comment type="caution">
    <text evidence="1">The sequence shown here is derived from an EMBL/GenBank/DDBJ whole genome shotgun (WGS) entry which is preliminary data.</text>
</comment>
<evidence type="ECO:0000313" key="1">
    <source>
        <dbReference type="EMBL" id="PRE53070.1"/>
    </source>
</evidence>
<dbReference type="Proteomes" id="UP000237811">
    <property type="component" value="Unassembled WGS sequence"/>
</dbReference>
<reference evidence="1 2" key="1">
    <citation type="submission" date="2018-03" db="EMBL/GenBank/DDBJ databases">
        <authorList>
            <person name="Nguyen K."/>
            <person name="Fouts D."/>
            <person name="Sutton G."/>
        </authorList>
    </citation>
    <scope>NUCLEOTIDE SEQUENCE [LARGE SCALE GENOMIC DNA]</scope>
    <source>
        <strain evidence="1 2">AU14328</strain>
    </source>
</reference>
<evidence type="ECO:0000313" key="2">
    <source>
        <dbReference type="Proteomes" id="UP000237811"/>
    </source>
</evidence>
<organism evidence="1 2">
    <name type="scientific">Burkholderia multivorans</name>
    <dbReference type="NCBI Taxonomy" id="87883"/>
    <lineage>
        <taxon>Bacteria</taxon>
        <taxon>Pseudomonadati</taxon>
        <taxon>Pseudomonadota</taxon>
        <taxon>Betaproteobacteria</taxon>
        <taxon>Burkholderiales</taxon>
        <taxon>Burkholderiaceae</taxon>
        <taxon>Burkholderia</taxon>
        <taxon>Burkholderia cepacia complex</taxon>
    </lineage>
</organism>
<dbReference type="AlphaFoldDB" id="A0AB37AW55"/>
<accession>A0AB37AW55</accession>
<sequence>MPDRTSSCGAKHARRHHPHGLTLVFAAAARARPNFWIARPLANGPRRGRHRRPSTERRLQLFSLRV</sequence>
<protein>
    <submittedName>
        <fullName evidence="1">Uncharacterized protein</fullName>
    </submittedName>
</protein>
<gene>
    <name evidence="1" type="ORF">C6P99_06365</name>
</gene>